<evidence type="ECO:0000313" key="2">
    <source>
        <dbReference type="Proteomes" id="UP000756530"/>
    </source>
</evidence>
<dbReference type="PANTHER" id="PTHR21047:SF2">
    <property type="entry name" value="THYMIDINE DIPHOSPHO-4-KETO-RHAMNOSE 3,5-EPIMERASE"/>
    <property type="match status" value="1"/>
</dbReference>
<comment type="caution">
    <text evidence="1">The sequence shown here is derived from an EMBL/GenBank/DDBJ whole genome shotgun (WGS) entry which is preliminary data.</text>
</comment>
<protein>
    <submittedName>
        <fullName evidence="1">dTDP-4-dehydrorhamnose 3,5-epimerase family protein</fullName>
    </submittedName>
</protein>
<dbReference type="RefSeq" id="WP_218393518.1">
    <property type="nucleotide sequence ID" value="NZ_JAHUZE010000004.1"/>
</dbReference>
<reference evidence="1 2" key="1">
    <citation type="submission" date="2021-05" db="EMBL/GenBank/DDBJ databases">
        <title>Culturable bacteria isolated from Daya Bay.</title>
        <authorList>
            <person name="Zheng W."/>
            <person name="Yu S."/>
            <person name="Huang Y."/>
        </authorList>
    </citation>
    <scope>NUCLEOTIDE SEQUENCE [LARGE SCALE GENOMIC DNA]</scope>
    <source>
        <strain evidence="1 2">DP4N28-5</strain>
    </source>
</reference>
<dbReference type="Proteomes" id="UP000756530">
    <property type="component" value="Unassembled WGS sequence"/>
</dbReference>
<keyword evidence="2" id="KW-1185">Reference proteome</keyword>
<dbReference type="PANTHER" id="PTHR21047">
    <property type="entry name" value="DTDP-6-DEOXY-D-GLUCOSE-3,5 EPIMERASE"/>
    <property type="match status" value="1"/>
</dbReference>
<gene>
    <name evidence="1" type="ORF">KJP28_15380</name>
</gene>
<organism evidence="1 2">
    <name type="scientific">Maritimibacter dapengensis</name>
    <dbReference type="NCBI Taxonomy" id="2836868"/>
    <lineage>
        <taxon>Bacteria</taxon>
        <taxon>Pseudomonadati</taxon>
        <taxon>Pseudomonadota</taxon>
        <taxon>Alphaproteobacteria</taxon>
        <taxon>Rhodobacterales</taxon>
        <taxon>Roseobacteraceae</taxon>
        <taxon>Maritimibacter</taxon>
    </lineage>
</organism>
<name>A0ABS6T4Z9_9RHOB</name>
<dbReference type="EMBL" id="JAHUZE010000004">
    <property type="protein sequence ID" value="MBV7380307.1"/>
    <property type="molecule type" value="Genomic_DNA"/>
</dbReference>
<dbReference type="InterPro" id="IPR000888">
    <property type="entry name" value="RmlC-like"/>
</dbReference>
<sequence>MSSILDLPRTGLSVRPGKLSGSWIFEPKAIEDERGFFAETQRADMIEEVLGRPYRYAQTNHVHSKAGTLRGFRAEPWDKFLYVVRGTALIVLVDPRRDSPTFRQHETFLMGDAPGQRSRLIVERGLANAVYFYTDADYLNDVSAPYDGKMRNGFRWNDPSLGIDWPIGQPTISPSDAQLDDFDTFLETY</sequence>
<accession>A0ABS6T4Z9</accession>
<dbReference type="Pfam" id="PF00908">
    <property type="entry name" value="dTDP_sugar_isom"/>
    <property type="match status" value="1"/>
</dbReference>
<proteinExistence type="predicted"/>
<evidence type="ECO:0000313" key="1">
    <source>
        <dbReference type="EMBL" id="MBV7380307.1"/>
    </source>
</evidence>